<comment type="function">
    <text evidence="1">May be involved in spermatogenesis.</text>
</comment>
<evidence type="ECO:0000313" key="7">
    <source>
        <dbReference type="EMBL" id="KRX02007.1"/>
    </source>
</evidence>
<dbReference type="InterPro" id="IPR027887">
    <property type="entry name" value="DUF4464"/>
</dbReference>
<dbReference type="OMA" id="FNNYQEY"/>
<evidence type="ECO:0000313" key="8">
    <source>
        <dbReference type="Proteomes" id="UP000054937"/>
    </source>
</evidence>
<dbReference type="Pfam" id="PF14713">
    <property type="entry name" value="DUF4464"/>
    <property type="match status" value="1"/>
</dbReference>
<gene>
    <name evidence="7" type="ORF">PPERSA_07652</name>
</gene>
<accession>A0A0V0QIK2</accession>
<dbReference type="GO" id="GO:0005737">
    <property type="term" value="C:cytoplasm"/>
    <property type="evidence" value="ECO:0007669"/>
    <property type="project" value="UniProtKB-SubCell"/>
</dbReference>
<evidence type="ECO:0000256" key="5">
    <source>
        <dbReference type="ARBA" id="ARBA00022490"/>
    </source>
</evidence>
<comment type="caution">
    <text evidence="7">The sequence shown here is derived from an EMBL/GenBank/DDBJ whole genome shotgun (WGS) entry which is preliminary data.</text>
</comment>
<keyword evidence="6" id="KW-0539">Nucleus</keyword>
<reference evidence="7 8" key="1">
    <citation type="journal article" date="2015" name="Sci. Rep.">
        <title>Genome of the facultative scuticociliatosis pathogen Pseudocohnilembus persalinus provides insight into its virulence through horizontal gene transfer.</title>
        <authorList>
            <person name="Xiong J."/>
            <person name="Wang G."/>
            <person name="Cheng J."/>
            <person name="Tian M."/>
            <person name="Pan X."/>
            <person name="Warren A."/>
            <person name="Jiang C."/>
            <person name="Yuan D."/>
            <person name="Miao W."/>
        </authorList>
    </citation>
    <scope>NUCLEOTIDE SEQUENCE [LARGE SCALE GENOMIC DNA]</scope>
    <source>
        <strain evidence="7">36N120E</strain>
    </source>
</reference>
<comment type="subcellular location">
    <subcellularLocation>
        <location evidence="3">Cytoplasm</location>
    </subcellularLocation>
    <subcellularLocation>
        <location evidence="2">Nucleus</location>
    </subcellularLocation>
</comment>
<evidence type="ECO:0000256" key="6">
    <source>
        <dbReference type="ARBA" id="ARBA00023242"/>
    </source>
</evidence>
<proteinExistence type="predicted"/>
<dbReference type="PANTHER" id="PTHR33588">
    <property type="entry name" value="CILIA- AND FLAGELLA-ASSOCIATED PROTEIN 299"/>
    <property type="match status" value="1"/>
</dbReference>
<name>A0A0V0QIK2_PSEPJ</name>
<evidence type="ECO:0000256" key="2">
    <source>
        <dbReference type="ARBA" id="ARBA00004123"/>
    </source>
</evidence>
<dbReference type="InParanoid" id="A0A0V0QIK2"/>
<dbReference type="GO" id="GO:0005634">
    <property type="term" value="C:nucleus"/>
    <property type="evidence" value="ECO:0007669"/>
    <property type="project" value="UniProtKB-SubCell"/>
</dbReference>
<dbReference type="AlphaFoldDB" id="A0A0V0QIK2"/>
<keyword evidence="8" id="KW-1185">Reference proteome</keyword>
<dbReference type="PANTHER" id="PTHR33588:SF1">
    <property type="entry name" value="CILIA- AND FLAGELLA-ASSOCIATED PROTEIN 299"/>
    <property type="match status" value="1"/>
</dbReference>
<dbReference type="EMBL" id="LDAU01000159">
    <property type="protein sequence ID" value="KRX02007.1"/>
    <property type="molecule type" value="Genomic_DNA"/>
</dbReference>
<evidence type="ECO:0000256" key="4">
    <source>
        <dbReference type="ARBA" id="ARBA00021436"/>
    </source>
</evidence>
<evidence type="ECO:0000256" key="3">
    <source>
        <dbReference type="ARBA" id="ARBA00004496"/>
    </source>
</evidence>
<dbReference type="Proteomes" id="UP000054937">
    <property type="component" value="Unassembled WGS sequence"/>
</dbReference>
<sequence>MIAADDFESEFYDTSLDQFQTYEDYLDYHITTEDLFYLEDIELARQLKEQGYHAKNEILTREQFEAKKKAVEEARNNQNKDKTKVLAQSEVSREKIEKCPFLKALAKREEDVLNGKLLTIIFIRMENATSEISGYIDYAHRLKTENFKVYFEGQKKLLPKMSDLSYYNWHTGECQSNDSPNFKVDASSGQQGLLFRNKRDRKVINVDPTLVQEENMAREVIESPDYTQIVLYDHYTRRKN</sequence>
<dbReference type="OrthoDB" id="2136125at2759"/>
<organism evidence="7 8">
    <name type="scientific">Pseudocohnilembus persalinus</name>
    <name type="common">Ciliate</name>
    <dbReference type="NCBI Taxonomy" id="266149"/>
    <lineage>
        <taxon>Eukaryota</taxon>
        <taxon>Sar</taxon>
        <taxon>Alveolata</taxon>
        <taxon>Ciliophora</taxon>
        <taxon>Intramacronucleata</taxon>
        <taxon>Oligohymenophorea</taxon>
        <taxon>Scuticociliatia</taxon>
        <taxon>Philasterida</taxon>
        <taxon>Pseudocohnilembidae</taxon>
        <taxon>Pseudocohnilembus</taxon>
    </lineage>
</organism>
<evidence type="ECO:0000256" key="1">
    <source>
        <dbReference type="ARBA" id="ARBA00003056"/>
    </source>
</evidence>
<keyword evidence="5" id="KW-0963">Cytoplasm</keyword>
<protein>
    <recommendedName>
        <fullName evidence="4">Cilia- and flagella-associated protein 299</fullName>
    </recommendedName>
</protein>